<dbReference type="Gene3D" id="1.20.1290.10">
    <property type="entry name" value="AhpD-like"/>
    <property type="match status" value="1"/>
</dbReference>
<dbReference type="Proteomes" id="UP000628017">
    <property type="component" value="Unassembled WGS sequence"/>
</dbReference>
<evidence type="ECO:0000313" key="3">
    <source>
        <dbReference type="Proteomes" id="UP000628017"/>
    </source>
</evidence>
<dbReference type="AlphaFoldDB" id="A0A916VQL8"/>
<accession>A0A916VQL8</accession>
<evidence type="ECO:0000259" key="1">
    <source>
        <dbReference type="Pfam" id="PF02627"/>
    </source>
</evidence>
<name>A0A916VQL8_9RHOB</name>
<gene>
    <name evidence="2" type="ORF">GCM10011498_23640</name>
</gene>
<comment type="caution">
    <text evidence="2">The sequence shown here is derived from an EMBL/GenBank/DDBJ whole genome shotgun (WGS) entry which is preliminary data.</text>
</comment>
<feature type="domain" description="Carboxymuconolactone decarboxylase-like" evidence="1">
    <location>
        <begin position="43"/>
        <end position="120"/>
    </location>
</feature>
<dbReference type="Pfam" id="PF02627">
    <property type="entry name" value="CMD"/>
    <property type="match status" value="1"/>
</dbReference>
<dbReference type="RefSeq" id="WP_188675405.1">
    <property type="nucleotide sequence ID" value="NZ_BMKA01000003.1"/>
</dbReference>
<dbReference type="InterPro" id="IPR029032">
    <property type="entry name" value="AhpD-like"/>
</dbReference>
<dbReference type="EMBL" id="BMKA01000003">
    <property type="protein sequence ID" value="GGA22160.1"/>
    <property type="molecule type" value="Genomic_DNA"/>
</dbReference>
<dbReference type="SUPFAM" id="SSF69118">
    <property type="entry name" value="AhpD-like"/>
    <property type="match status" value="1"/>
</dbReference>
<reference evidence="2" key="2">
    <citation type="submission" date="2020-09" db="EMBL/GenBank/DDBJ databases">
        <authorList>
            <person name="Sun Q."/>
            <person name="Zhou Y."/>
        </authorList>
    </citation>
    <scope>NUCLEOTIDE SEQUENCE</scope>
    <source>
        <strain evidence="2">CGMCC 1.15880</strain>
    </source>
</reference>
<sequence length="132" mass="13973">MNDLNKMFEGFLKQSQQMADQMGKEFAKTQTQWFDATKDMMPEGVAAMMQELVGEGIDAKTRALATIAGLTAKGAEDTVVLTTAINLALSAGASKREITETILQMTSVGAVTGAQKAIMVAMSAFAMDGAKT</sequence>
<proteinExistence type="predicted"/>
<keyword evidence="3" id="KW-1185">Reference proteome</keyword>
<dbReference type="GO" id="GO:0051920">
    <property type="term" value="F:peroxiredoxin activity"/>
    <property type="evidence" value="ECO:0007669"/>
    <property type="project" value="InterPro"/>
</dbReference>
<protein>
    <recommendedName>
        <fullName evidence="1">Carboxymuconolactone decarboxylase-like domain-containing protein</fullName>
    </recommendedName>
</protein>
<organism evidence="2 3">
    <name type="scientific">Neptunicoccus cionae</name>
    <dbReference type="NCBI Taxonomy" id="2035344"/>
    <lineage>
        <taxon>Bacteria</taxon>
        <taxon>Pseudomonadati</taxon>
        <taxon>Pseudomonadota</taxon>
        <taxon>Alphaproteobacteria</taxon>
        <taxon>Rhodobacterales</taxon>
        <taxon>Paracoccaceae</taxon>
        <taxon>Neptunicoccus</taxon>
    </lineage>
</organism>
<reference evidence="2" key="1">
    <citation type="journal article" date="2014" name="Int. J. Syst. Evol. Microbiol.">
        <title>Complete genome sequence of Corynebacterium casei LMG S-19264T (=DSM 44701T), isolated from a smear-ripened cheese.</title>
        <authorList>
            <consortium name="US DOE Joint Genome Institute (JGI-PGF)"/>
            <person name="Walter F."/>
            <person name="Albersmeier A."/>
            <person name="Kalinowski J."/>
            <person name="Ruckert C."/>
        </authorList>
    </citation>
    <scope>NUCLEOTIDE SEQUENCE</scope>
    <source>
        <strain evidence="2">CGMCC 1.15880</strain>
    </source>
</reference>
<dbReference type="InterPro" id="IPR003779">
    <property type="entry name" value="CMD-like"/>
</dbReference>
<evidence type="ECO:0000313" key="2">
    <source>
        <dbReference type="EMBL" id="GGA22160.1"/>
    </source>
</evidence>